<dbReference type="Pfam" id="PF02748">
    <property type="entry name" value="PyrI_C"/>
    <property type="match status" value="1"/>
</dbReference>
<dbReference type="STRING" id="180088.A0A1J8PN18"/>
<dbReference type="InterPro" id="IPR020542">
    <property type="entry name" value="Asp_carbamoyltrfase_reg_C"/>
</dbReference>
<name>A0A1J8PN18_9AGAM</name>
<sequence>MRESGVPRQLQHRPGCDPPHTCSRGGSQEDVYASALIDARAWETSSNHSFEGAPFLAPNHGQYSYATIAVPEYPDSDTPRTSSPSGSLYSLPVSGSSFTTPSHISPNDFLFSSMIPYGTWHHQLSPHSAVFKESSPEGDLIHESTQSDWTATSVDLHTLPAQFVPCLPSSSVPPPMPLPGGKQDLINEDQASDEVIFVQEHEMLCCPLPTSNGKLCGALIPCKEALLMAHWRGTHALRAKRIEVIYCPWPGCISRIQVASTPRHIITRHVKKRVRCSYCGKSLTRKDGKAKHEKICLSKP</sequence>
<protein>
    <recommendedName>
        <fullName evidence="3">Aspartate carbamoyltransferase regulatory subunit C-terminal domain-containing protein</fullName>
    </recommendedName>
</protein>
<reference evidence="4 5" key="1">
    <citation type="submission" date="2016-03" db="EMBL/GenBank/DDBJ databases">
        <title>Comparative genomics of the ectomycorrhizal sister species Rhizopogon vinicolor and Rhizopogon vesiculosus (Basidiomycota: Boletales) reveals a divergence of the mating type B locus.</title>
        <authorList>
            <person name="Mujic A.B."/>
            <person name="Kuo A."/>
            <person name="Tritt A."/>
            <person name="Lipzen A."/>
            <person name="Chen C."/>
            <person name="Johnson J."/>
            <person name="Sharma A."/>
            <person name="Barry K."/>
            <person name="Grigoriev I.V."/>
            <person name="Spatafora J.W."/>
        </authorList>
    </citation>
    <scope>NUCLEOTIDE SEQUENCE [LARGE SCALE GENOMIC DNA]</scope>
    <source>
        <strain evidence="4 5">AM-OR11-056</strain>
    </source>
</reference>
<evidence type="ECO:0000259" key="3">
    <source>
        <dbReference type="Pfam" id="PF02748"/>
    </source>
</evidence>
<feature type="region of interest" description="Disordered" evidence="2">
    <location>
        <begin position="1"/>
        <end position="27"/>
    </location>
</feature>
<keyword evidence="5" id="KW-1185">Reference proteome</keyword>
<proteinExistence type="predicted"/>
<dbReference type="OrthoDB" id="6910977at2759"/>
<dbReference type="SUPFAM" id="SSF57825">
    <property type="entry name" value="Aspartate carbamoyltransferase, Regulatory-chain, C-terminal domain"/>
    <property type="match status" value="1"/>
</dbReference>
<dbReference type="Gene3D" id="2.30.30.20">
    <property type="entry name" value="Aspartate carbamoyltransferase regulatory subunit, C-terminal domain"/>
    <property type="match status" value="1"/>
</dbReference>
<dbReference type="GO" id="GO:0006221">
    <property type="term" value="P:pyrimidine nucleotide biosynthetic process"/>
    <property type="evidence" value="ECO:0007669"/>
    <property type="project" value="UniProtKB-KW"/>
</dbReference>
<feature type="domain" description="Aspartate carbamoyltransferase regulatory subunit C-terminal" evidence="3">
    <location>
        <begin position="243"/>
        <end position="286"/>
    </location>
</feature>
<gene>
    <name evidence="4" type="ORF">AZE42_01721</name>
</gene>
<dbReference type="Proteomes" id="UP000183567">
    <property type="component" value="Unassembled WGS sequence"/>
</dbReference>
<evidence type="ECO:0000256" key="2">
    <source>
        <dbReference type="SAM" id="MobiDB-lite"/>
    </source>
</evidence>
<comment type="caution">
    <text evidence="4">The sequence shown here is derived from an EMBL/GenBank/DDBJ whole genome shotgun (WGS) entry which is preliminary data.</text>
</comment>
<evidence type="ECO:0000256" key="1">
    <source>
        <dbReference type="ARBA" id="ARBA00022975"/>
    </source>
</evidence>
<dbReference type="InterPro" id="IPR036792">
    <property type="entry name" value="Asp_carbatrfase_reg_C_sf"/>
</dbReference>
<dbReference type="AlphaFoldDB" id="A0A1J8PN18"/>
<evidence type="ECO:0000313" key="4">
    <source>
        <dbReference type="EMBL" id="OJA10518.1"/>
    </source>
</evidence>
<dbReference type="EMBL" id="LVVM01005449">
    <property type="protein sequence ID" value="OJA10518.1"/>
    <property type="molecule type" value="Genomic_DNA"/>
</dbReference>
<accession>A0A1J8PN18</accession>
<organism evidence="4 5">
    <name type="scientific">Rhizopogon vesiculosus</name>
    <dbReference type="NCBI Taxonomy" id="180088"/>
    <lineage>
        <taxon>Eukaryota</taxon>
        <taxon>Fungi</taxon>
        <taxon>Dikarya</taxon>
        <taxon>Basidiomycota</taxon>
        <taxon>Agaricomycotina</taxon>
        <taxon>Agaricomycetes</taxon>
        <taxon>Agaricomycetidae</taxon>
        <taxon>Boletales</taxon>
        <taxon>Suillineae</taxon>
        <taxon>Rhizopogonaceae</taxon>
        <taxon>Rhizopogon</taxon>
    </lineage>
</organism>
<evidence type="ECO:0000313" key="5">
    <source>
        <dbReference type="Proteomes" id="UP000183567"/>
    </source>
</evidence>
<keyword evidence="1" id="KW-0665">Pyrimidine biosynthesis</keyword>